<dbReference type="Proteomes" id="UP000184512">
    <property type="component" value="Unassembled WGS sequence"/>
</dbReference>
<proteinExistence type="predicted"/>
<name>A0A1M6EK28_9ACTN</name>
<reference evidence="1 2" key="1">
    <citation type="submission" date="2016-11" db="EMBL/GenBank/DDBJ databases">
        <authorList>
            <person name="Jaros S."/>
            <person name="Januszkiewicz K."/>
            <person name="Wedrychowicz H."/>
        </authorList>
    </citation>
    <scope>NUCLEOTIDE SEQUENCE [LARGE SCALE GENOMIC DNA]</scope>
    <source>
        <strain evidence="1 2">DSM 12906</strain>
    </source>
</reference>
<protein>
    <submittedName>
        <fullName evidence="1">Uncharacterized protein</fullName>
    </submittedName>
</protein>
<keyword evidence="2" id="KW-1185">Reference proteome</keyword>
<evidence type="ECO:0000313" key="2">
    <source>
        <dbReference type="Proteomes" id="UP000184512"/>
    </source>
</evidence>
<organism evidence="1 2">
    <name type="scientific">Tessaracoccus bendigoensis DSM 12906</name>
    <dbReference type="NCBI Taxonomy" id="1123357"/>
    <lineage>
        <taxon>Bacteria</taxon>
        <taxon>Bacillati</taxon>
        <taxon>Actinomycetota</taxon>
        <taxon>Actinomycetes</taxon>
        <taxon>Propionibacteriales</taxon>
        <taxon>Propionibacteriaceae</taxon>
        <taxon>Tessaracoccus</taxon>
    </lineage>
</organism>
<sequence length="238" mass="25431">MGLDIYVGSLSRYYLGDWHSVVAQAARAEGIQFSTARPEAPESPGDPADLEEAVAAWQSALGEALGLKDLWADRANAPYATDQPHWLGYGALVLLAAHLERPDLADPSDTPQEFASSTAVEAVKAAGSDLYPSLIGGAEWWLPAPGVSATFTGTTVDGETVAMATLDLLERELDHLRERLGIDGAALTEALLTGGPDPDSADQDPKGFRDGWVVFGLAVFLELTRQAQRMQLPLLLDY</sequence>
<dbReference type="AlphaFoldDB" id="A0A1M6EK28"/>
<gene>
    <name evidence="1" type="ORF">SAMN02745244_01216</name>
</gene>
<dbReference type="STRING" id="1123357.SAMN02745244_01216"/>
<evidence type="ECO:0000313" key="1">
    <source>
        <dbReference type="EMBL" id="SHI85872.1"/>
    </source>
</evidence>
<accession>A0A1M6EK28</accession>
<dbReference type="OrthoDB" id="1841591at2"/>
<dbReference type="EMBL" id="FQZG01000017">
    <property type="protein sequence ID" value="SHI85872.1"/>
    <property type="molecule type" value="Genomic_DNA"/>
</dbReference>
<dbReference type="RefSeq" id="WP_073186642.1">
    <property type="nucleotide sequence ID" value="NZ_FQZG01000017.1"/>
</dbReference>